<dbReference type="GO" id="GO:0009102">
    <property type="term" value="P:biotin biosynthetic process"/>
    <property type="evidence" value="ECO:0007669"/>
    <property type="project" value="UniProtKB-UniPathway"/>
</dbReference>
<accession>A0A8H3USD9</accession>
<keyword evidence="1" id="KW-0032">Aminotransferase</keyword>
<dbReference type="EMBL" id="WNWR01000246">
    <property type="protein sequence ID" value="KAE9986958.1"/>
    <property type="molecule type" value="Genomic_DNA"/>
</dbReference>
<dbReference type="PANTHER" id="PTHR42684">
    <property type="entry name" value="ADENOSYLMETHIONINE-8-AMINO-7-OXONONANOATE AMINOTRANSFERASE"/>
    <property type="match status" value="1"/>
</dbReference>
<evidence type="ECO:0000256" key="1">
    <source>
        <dbReference type="ARBA" id="ARBA00022576"/>
    </source>
</evidence>
<dbReference type="InterPro" id="IPR005814">
    <property type="entry name" value="Aminotrans_3"/>
</dbReference>
<dbReference type="GO" id="GO:0004015">
    <property type="term" value="F:adenosylmethionine-8-amino-7-oxononanoate transaminase activity"/>
    <property type="evidence" value="ECO:0007669"/>
    <property type="project" value="TreeGrafter"/>
</dbReference>
<dbReference type="InterPro" id="IPR015424">
    <property type="entry name" value="PyrdxlP-dep_Trfase"/>
</dbReference>
<keyword evidence="2" id="KW-0808">Transferase</keyword>
<organism evidence="3 5">
    <name type="scientific">Venturia inaequalis</name>
    <name type="common">Apple scab fungus</name>
    <dbReference type="NCBI Taxonomy" id="5025"/>
    <lineage>
        <taxon>Eukaryota</taxon>
        <taxon>Fungi</taxon>
        <taxon>Dikarya</taxon>
        <taxon>Ascomycota</taxon>
        <taxon>Pezizomycotina</taxon>
        <taxon>Dothideomycetes</taxon>
        <taxon>Pleosporomycetidae</taxon>
        <taxon>Venturiales</taxon>
        <taxon>Venturiaceae</taxon>
        <taxon>Venturia</taxon>
    </lineage>
</organism>
<dbReference type="InterPro" id="IPR015421">
    <property type="entry name" value="PyrdxlP-dep_Trfase_major"/>
</dbReference>
<dbReference type="GO" id="GO:0030170">
    <property type="term" value="F:pyridoxal phosphate binding"/>
    <property type="evidence" value="ECO:0007669"/>
    <property type="project" value="InterPro"/>
</dbReference>
<dbReference type="InterPro" id="IPR004472">
    <property type="entry name" value="DTB_synth_BioD"/>
</dbReference>
<proteinExistence type="inferred from homology"/>
<dbReference type="UniPathway" id="UPA00078"/>
<evidence type="ECO:0000313" key="5">
    <source>
        <dbReference type="Proteomes" id="UP000447873"/>
    </source>
</evidence>
<dbReference type="GO" id="GO:0004141">
    <property type="term" value="F:dethiobiotin synthase activity"/>
    <property type="evidence" value="ECO:0007669"/>
    <property type="project" value="InterPro"/>
</dbReference>
<reference evidence="3 5" key="1">
    <citation type="submission" date="2018-12" db="EMBL/GenBank/DDBJ databases">
        <title>Venturia inaequalis Genome Resource.</title>
        <authorList>
            <person name="Lichtner F.J."/>
        </authorList>
    </citation>
    <scope>NUCLEOTIDE SEQUENCE [LARGE SCALE GENOMIC DNA]</scope>
    <source>
        <strain evidence="3 5">120213</strain>
        <strain evidence="4 6">DMI_063113</strain>
    </source>
</reference>
<dbReference type="HAMAP" id="MF_00336">
    <property type="entry name" value="BioD"/>
    <property type="match status" value="1"/>
</dbReference>
<dbReference type="Proteomes" id="UP000447873">
    <property type="component" value="Unassembled WGS sequence"/>
</dbReference>
<dbReference type="EMBL" id="WNWS01000213">
    <property type="protein sequence ID" value="KAE9974647.1"/>
    <property type="molecule type" value="Genomic_DNA"/>
</dbReference>
<dbReference type="Proteomes" id="UP000490939">
    <property type="component" value="Unassembled WGS sequence"/>
</dbReference>
<sequence length="828" mass="91427">MQRVGAVLWPHFPCLQVYGANTNVGKTIVSTLLCNALSKKRKTFYLKPVSTGALEEADNSHISKFVKNVSARTLFQFSQPLSPHLAVRHDGRLAESSNETIRQRIHEELASYAAKGDGVGLVETAGGVLSPNPHLGLQADLYRPFRLPVVLVGDSRLGGISTSLSSFESLHLRGYDLSSFILFEDEVYKNHGYLSDYFQERNIETFTIPPPPEQAASSEEDVKAMQHYYDTVSESEPIQRVLQNFDQQHNSRILGLKSMAEEAHEKIWYPFTQHQGRTKKDIMVIDSAYDDDFASLTTGAITSRTQPSETETDDGSILQPAMDASASWWTQGLGHGNPELSLAAAYAAGRYGHVMFASAVNQPALELTRLLLKGHDNPRLAKVFFTDNGSTGMEVAIKMALRATCLRYGWNHNDDDIKILGLRGSYHGDTMGVMDASEPSVYNAKVEWYQPRGSWLDFPTIKLRRGTWVVEPPAGFEHVFGPPQEYSDLEDIMDLSKRKDSPEYQLYIEGILNHLVHTKGYKFGGLVMEPVVLGAGGMFFVDPLFQRQLISTIRSNPSLINPSLPSTSDTTSADEKSWSGLPIVFDEVFTGIYRLNRFNCNSYLQSTPDIVVNAKLLTGGLVPLCTTTASQEIFDAFLSDSKSEALLHGHSYTAHAVGCNVALESLKQLNSLHDPRNAETSSWPTFAKSWSPPSTNPLPPKDLDTYTWSTWNSQIITALSYKTRVSHINALGSVLSISLKDEAGGGYTSTAAASLQKSLLEPKNGWCVHSRVLGNVIYFMASQSATPAHIRQIEERIWTELGEFDGSGDAKAAVEVVRREGLFGGLKV</sequence>
<dbReference type="AlphaFoldDB" id="A0A8H3USD9"/>
<evidence type="ECO:0000256" key="2">
    <source>
        <dbReference type="ARBA" id="ARBA00022679"/>
    </source>
</evidence>
<dbReference type="GO" id="GO:0000287">
    <property type="term" value="F:magnesium ion binding"/>
    <property type="evidence" value="ECO:0007669"/>
    <property type="project" value="InterPro"/>
</dbReference>
<dbReference type="CDD" id="cd03109">
    <property type="entry name" value="DTBS"/>
    <property type="match status" value="1"/>
</dbReference>
<dbReference type="GO" id="GO:0005739">
    <property type="term" value="C:mitochondrion"/>
    <property type="evidence" value="ECO:0007669"/>
    <property type="project" value="TreeGrafter"/>
</dbReference>
<name>A0A8H3USD9_VENIN</name>
<dbReference type="PANTHER" id="PTHR42684:SF3">
    <property type="entry name" value="ADENOSYLMETHIONINE-8-AMINO-7-OXONONANOATE AMINOTRANSFERASE"/>
    <property type="match status" value="1"/>
</dbReference>
<dbReference type="Gene3D" id="3.40.50.300">
    <property type="entry name" value="P-loop containing nucleotide triphosphate hydrolases"/>
    <property type="match status" value="1"/>
</dbReference>
<dbReference type="SUPFAM" id="SSF53383">
    <property type="entry name" value="PLP-dependent transferases"/>
    <property type="match status" value="1"/>
</dbReference>
<evidence type="ECO:0000313" key="3">
    <source>
        <dbReference type="EMBL" id="KAE9974647.1"/>
    </source>
</evidence>
<dbReference type="Pfam" id="PF00202">
    <property type="entry name" value="Aminotran_3"/>
    <property type="match status" value="2"/>
</dbReference>
<dbReference type="SUPFAM" id="SSF52540">
    <property type="entry name" value="P-loop containing nucleoside triphosphate hydrolases"/>
    <property type="match status" value="1"/>
</dbReference>
<comment type="caution">
    <text evidence="3">The sequence shown here is derived from an EMBL/GenBank/DDBJ whole genome shotgun (WGS) entry which is preliminary data.</text>
</comment>
<keyword evidence="6" id="KW-1185">Reference proteome</keyword>
<dbReference type="GO" id="GO:0005524">
    <property type="term" value="F:ATP binding"/>
    <property type="evidence" value="ECO:0007669"/>
    <property type="project" value="InterPro"/>
</dbReference>
<evidence type="ECO:0000313" key="4">
    <source>
        <dbReference type="EMBL" id="KAE9986958.1"/>
    </source>
</evidence>
<dbReference type="Gene3D" id="3.40.640.10">
    <property type="entry name" value="Type I PLP-dependent aspartate aminotransferase-like (Major domain)"/>
    <property type="match status" value="1"/>
</dbReference>
<dbReference type="InterPro" id="IPR027417">
    <property type="entry name" value="P-loop_NTPase"/>
</dbReference>
<dbReference type="Pfam" id="PF13500">
    <property type="entry name" value="AAA_26"/>
    <property type="match status" value="1"/>
</dbReference>
<protein>
    <submittedName>
        <fullName evidence="3">Uncharacterized protein</fullName>
    </submittedName>
</protein>
<evidence type="ECO:0000313" key="6">
    <source>
        <dbReference type="Proteomes" id="UP000490939"/>
    </source>
</evidence>
<dbReference type="FunFam" id="3.90.1150.10:FF:000080">
    <property type="entry name" value="Bifunctional dethiobiotin synthetase/adenosylmethionine-8-amino-7-oxononanoate aminotransferase"/>
    <property type="match status" value="1"/>
</dbReference>
<gene>
    <name evidence="4" type="ORF">EG327_004068</name>
    <name evidence="3" type="ORF">EG328_003714</name>
</gene>